<dbReference type="OrthoDB" id="10373385at2759"/>
<accession>A0A368H865</accession>
<evidence type="ECO:0000313" key="1">
    <source>
        <dbReference type="EMBL" id="RCN52782.1"/>
    </source>
</evidence>
<sequence>MFSCITRLVLNAKLSNPQGKDGRGDVKLTLNDRQREKKKCKCGPEWLSCSADLCTSRRSFPLST</sequence>
<proteinExistence type="predicted"/>
<dbReference type="STRING" id="29170.A0A368H865"/>
<dbReference type="Proteomes" id="UP000252519">
    <property type="component" value="Unassembled WGS sequence"/>
</dbReference>
<dbReference type="EMBL" id="JOJR01000005">
    <property type="protein sequence ID" value="RCN52782.1"/>
    <property type="molecule type" value="Genomic_DNA"/>
</dbReference>
<name>A0A368H865_ANCCA</name>
<comment type="caution">
    <text evidence="1">The sequence shown here is derived from an EMBL/GenBank/DDBJ whole genome shotgun (WGS) entry which is preliminary data.</text>
</comment>
<gene>
    <name evidence="1" type="ORF">ANCCAN_01159</name>
</gene>
<organism evidence="1 2">
    <name type="scientific">Ancylostoma caninum</name>
    <name type="common">Dog hookworm</name>
    <dbReference type="NCBI Taxonomy" id="29170"/>
    <lineage>
        <taxon>Eukaryota</taxon>
        <taxon>Metazoa</taxon>
        <taxon>Ecdysozoa</taxon>
        <taxon>Nematoda</taxon>
        <taxon>Chromadorea</taxon>
        <taxon>Rhabditida</taxon>
        <taxon>Rhabditina</taxon>
        <taxon>Rhabditomorpha</taxon>
        <taxon>Strongyloidea</taxon>
        <taxon>Ancylostomatidae</taxon>
        <taxon>Ancylostomatinae</taxon>
        <taxon>Ancylostoma</taxon>
    </lineage>
</organism>
<reference evidence="1 2" key="1">
    <citation type="submission" date="2014-10" db="EMBL/GenBank/DDBJ databases">
        <title>Draft genome of the hookworm Ancylostoma caninum.</title>
        <authorList>
            <person name="Mitreva M."/>
        </authorList>
    </citation>
    <scope>NUCLEOTIDE SEQUENCE [LARGE SCALE GENOMIC DNA]</scope>
    <source>
        <strain evidence="1 2">Baltimore</strain>
    </source>
</reference>
<protein>
    <submittedName>
        <fullName evidence="1">Uncharacterized protein</fullName>
    </submittedName>
</protein>
<dbReference type="AlphaFoldDB" id="A0A368H865"/>
<evidence type="ECO:0000313" key="2">
    <source>
        <dbReference type="Proteomes" id="UP000252519"/>
    </source>
</evidence>
<keyword evidence="2" id="KW-1185">Reference proteome</keyword>